<dbReference type="WBParaSite" id="BXY_0847900.1">
    <property type="protein sequence ID" value="BXY_0847900.1"/>
    <property type="gene ID" value="BXY_0847900"/>
</dbReference>
<gene>
    <name evidence="2" type="ORF">BXYJ_LOCUS871</name>
</gene>
<dbReference type="Proteomes" id="UP000659654">
    <property type="component" value="Unassembled WGS sequence"/>
</dbReference>
<reference evidence="6" key="1">
    <citation type="submission" date="2016-11" db="UniProtKB">
        <authorList>
            <consortium name="WormBaseParasite"/>
        </authorList>
    </citation>
    <scope>IDENTIFICATION</scope>
</reference>
<dbReference type="EMBL" id="CAJFDI010000001">
    <property type="protein sequence ID" value="CAD5208635.1"/>
    <property type="molecule type" value="Genomic_DNA"/>
</dbReference>
<feature type="transmembrane region" description="Helical" evidence="1">
    <location>
        <begin position="49"/>
        <end position="68"/>
    </location>
</feature>
<name>A0A1I7S643_BURXY</name>
<feature type="transmembrane region" description="Helical" evidence="1">
    <location>
        <begin position="151"/>
        <end position="169"/>
    </location>
</feature>
<keyword evidence="1" id="KW-0472">Membrane</keyword>
<accession>A0A1I7S643</accession>
<evidence type="ECO:0000313" key="5">
    <source>
        <dbReference type="Proteomes" id="UP000659654"/>
    </source>
</evidence>
<organism evidence="4 6">
    <name type="scientific">Bursaphelenchus xylophilus</name>
    <name type="common">Pinewood nematode worm</name>
    <name type="synonym">Aphelenchoides xylophilus</name>
    <dbReference type="NCBI Taxonomy" id="6326"/>
    <lineage>
        <taxon>Eukaryota</taxon>
        <taxon>Metazoa</taxon>
        <taxon>Ecdysozoa</taxon>
        <taxon>Nematoda</taxon>
        <taxon>Chromadorea</taxon>
        <taxon>Rhabditida</taxon>
        <taxon>Tylenchina</taxon>
        <taxon>Tylenchomorpha</taxon>
        <taxon>Aphelenchoidea</taxon>
        <taxon>Aphelenchoididae</taxon>
        <taxon>Bursaphelenchus</taxon>
    </lineage>
</organism>
<keyword evidence="1" id="KW-0812">Transmembrane</keyword>
<feature type="transmembrane region" description="Helical" evidence="1">
    <location>
        <begin position="223"/>
        <end position="247"/>
    </location>
</feature>
<protein>
    <submittedName>
        <fullName evidence="2">(pine wood nematode) hypothetical protein</fullName>
    </submittedName>
</protein>
<dbReference type="SMR" id="A0A1I7S643"/>
<dbReference type="Proteomes" id="UP000582659">
    <property type="component" value="Unassembled WGS sequence"/>
</dbReference>
<evidence type="ECO:0000313" key="2">
    <source>
        <dbReference type="EMBL" id="CAD5208635.1"/>
    </source>
</evidence>
<dbReference type="Proteomes" id="UP000095284">
    <property type="component" value="Unplaced"/>
</dbReference>
<evidence type="ECO:0000313" key="4">
    <source>
        <dbReference type="Proteomes" id="UP000095284"/>
    </source>
</evidence>
<sequence length="289" mass="33610">MVWSLTNIVFFLMLIATYEVEIITVYAGVITRGVVEYFQIPQLSPILQTASFSLFDMHVVITLCRFLFRYAQSTEKRRLLFIMSHKHFFAFLFFLYIVILLVTIYLRRNILQNGIEFQRQFPSEFVEQKKYIMSHVVTVSDGFSINNFFEFIAYPITLVAGGFCTYKCYAFQRRAKSKFSERTQSMYKLLIYGLIIEQAGELVCFVIPFILVGILLPPAKQSIGFYVVHRIFYIYPTFVMIFTLTFYRRFRDGVKQMFGRIYGNIGIPSLGPLNTTGRSSTLASNLSIV</sequence>
<feature type="transmembrane region" description="Helical" evidence="1">
    <location>
        <begin position="189"/>
        <end position="217"/>
    </location>
</feature>
<evidence type="ECO:0000313" key="6">
    <source>
        <dbReference type="WBParaSite" id="BXY_0847900.1"/>
    </source>
</evidence>
<feature type="transmembrane region" description="Helical" evidence="1">
    <location>
        <begin position="88"/>
        <end position="106"/>
    </location>
</feature>
<dbReference type="EMBL" id="CAJFCV020000001">
    <property type="protein sequence ID" value="CAG9082284.1"/>
    <property type="molecule type" value="Genomic_DNA"/>
</dbReference>
<keyword evidence="1" id="KW-1133">Transmembrane helix</keyword>
<keyword evidence="5" id="KW-1185">Reference proteome</keyword>
<feature type="transmembrane region" description="Helical" evidence="1">
    <location>
        <begin position="7"/>
        <end position="29"/>
    </location>
</feature>
<dbReference type="AlphaFoldDB" id="A0A1I7S643"/>
<evidence type="ECO:0000313" key="3">
    <source>
        <dbReference type="EMBL" id="CAG9082284.1"/>
    </source>
</evidence>
<evidence type="ECO:0000256" key="1">
    <source>
        <dbReference type="SAM" id="Phobius"/>
    </source>
</evidence>
<reference evidence="3" key="2">
    <citation type="submission" date="2020-08" db="EMBL/GenBank/DDBJ databases">
        <authorList>
            <person name="Kikuchi T."/>
        </authorList>
    </citation>
    <scope>NUCLEOTIDE SEQUENCE</scope>
    <source>
        <strain evidence="2">Ka4C1</strain>
    </source>
</reference>
<dbReference type="OrthoDB" id="5888220at2759"/>
<proteinExistence type="predicted"/>